<dbReference type="GeneID" id="95550314"/>
<dbReference type="RefSeq" id="WP_158243553.1">
    <property type="nucleotide sequence ID" value="NZ_BSQD01000010.1"/>
</dbReference>
<gene>
    <name evidence="1" type="ORF">SAMN06295900_108149</name>
</gene>
<evidence type="ECO:0000313" key="1">
    <source>
        <dbReference type="EMBL" id="SMF49297.1"/>
    </source>
</evidence>
<name>A0A1X7FB56_TRICW</name>
<evidence type="ECO:0000313" key="2">
    <source>
        <dbReference type="Proteomes" id="UP000192911"/>
    </source>
</evidence>
<dbReference type="EMBL" id="FXAH01000008">
    <property type="protein sequence ID" value="SMF49297.1"/>
    <property type="molecule type" value="Genomic_DNA"/>
</dbReference>
<organism evidence="1 2">
    <name type="scientific">Trinickia caryophylli</name>
    <name type="common">Paraburkholderia caryophylli</name>
    <dbReference type="NCBI Taxonomy" id="28094"/>
    <lineage>
        <taxon>Bacteria</taxon>
        <taxon>Pseudomonadati</taxon>
        <taxon>Pseudomonadota</taxon>
        <taxon>Betaproteobacteria</taxon>
        <taxon>Burkholderiales</taxon>
        <taxon>Burkholderiaceae</taxon>
        <taxon>Trinickia</taxon>
    </lineage>
</organism>
<dbReference type="AlphaFoldDB" id="A0A1X7FB56"/>
<keyword evidence="2" id="KW-1185">Reference proteome</keyword>
<sequence length="359" mass="40518">MIIFDIYPNSKSAIAALRTHTLRMQRSILHLLRCLPATFDFGASSLDDIEMKISSSAGLPVEVHYLHNVLIHAMRQGDLDTSRIIARKLVHVLDGAPISHKLQIESIGTDSWEGQAICRATQVARKETGLDAIAEPLTEQEELSHRGHIENALNILYLHQPEMHTEIISLVRSIKLFSGKITQGLTDTTVFGEIYIRTPRPCLSPDLYYVEHIVHEASHTYLNCLMAADPIVLNDKAATFASPLRSDPRPMYGVFHATFVASRMALSFREIYDKTCDERYIKLLAEVTDEAIRGLETIEHHASLTPMGRQLTSSMIELTDRIIQLSQLRKFDFDRKQPHRCGAGEARFLRLKELVNAVN</sequence>
<protein>
    <submittedName>
        <fullName evidence="1">HEXXH motif-containing protein</fullName>
    </submittedName>
</protein>
<dbReference type="NCBIfam" id="TIGR04267">
    <property type="entry name" value="mod_HExxH"/>
    <property type="match status" value="1"/>
</dbReference>
<dbReference type="Proteomes" id="UP000192911">
    <property type="component" value="Unassembled WGS sequence"/>
</dbReference>
<dbReference type="InterPro" id="IPR026337">
    <property type="entry name" value="AKG_HExxH"/>
</dbReference>
<dbReference type="STRING" id="28094.SAMN06295900_108149"/>
<accession>A0A1X7FB56</accession>
<reference evidence="2" key="1">
    <citation type="submission" date="2017-04" db="EMBL/GenBank/DDBJ databases">
        <authorList>
            <person name="Varghese N."/>
            <person name="Submissions S."/>
        </authorList>
    </citation>
    <scope>NUCLEOTIDE SEQUENCE [LARGE SCALE GENOMIC DNA]</scope>
    <source>
        <strain evidence="2">Ballard 720</strain>
    </source>
</reference>
<proteinExistence type="predicted"/>